<sequence>MMYDRELTELQSLIGQWATTGRTDVTEWGANEVLTILAGQAEFREKFVALLQQRLGEPIH</sequence>
<evidence type="ECO:0000313" key="1">
    <source>
        <dbReference type="EMBL" id="MBU9697663.1"/>
    </source>
</evidence>
<dbReference type="Proteomes" id="UP000731907">
    <property type="component" value="Unassembled WGS sequence"/>
</dbReference>
<comment type="caution">
    <text evidence="1">The sequence shown here is derived from an EMBL/GenBank/DDBJ whole genome shotgun (WGS) entry which is preliminary data.</text>
</comment>
<reference evidence="1 2" key="1">
    <citation type="submission" date="2021-06" db="EMBL/GenBank/DDBJ databases">
        <title>Rhodobacteraceae bacterium strain HSP-20.</title>
        <authorList>
            <person name="Chen W.-M."/>
        </authorList>
    </citation>
    <scope>NUCLEOTIDE SEQUENCE [LARGE SCALE GENOMIC DNA]</scope>
    <source>
        <strain evidence="1 2">HSP-20</strain>
    </source>
</reference>
<accession>A0ABS6J1P2</accession>
<keyword evidence="2" id="KW-1185">Reference proteome</keyword>
<evidence type="ECO:0000313" key="2">
    <source>
        <dbReference type="Proteomes" id="UP000731907"/>
    </source>
</evidence>
<dbReference type="RefSeq" id="WP_161761707.1">
    <property type="nucleotide sequence ID" value="NZ_JAAATX020000004.1"/>
</dbReference>
<name>A0ABS6J1P2_9RHOB</name>
<organism evidence="1 2">
    <name type="scientific">Paragemmobacter amnigenus</name>
    <dbReference type="NCBI Taxonomy" id="2852097"/>
    <lineage>
        <taxon>Bacteria</taxon>
        <taxon>Pseudomonadati</taxon>
        <taxon>Pseudomonadota</taxon>
        <taxon>Alphaproteobacteria</taxon>
        <taxon>Rhodobacterales</taxon>
        <taxon>Paracoccaceae</taxon>
        <taxon>Paragemmobacter</taxon>
    </lineage>
</organism>
<gene>
    <name evidence="1" type="ORF">GU927_007365</name>
</gene>
<protein>
    <submittedName>
        <fullName evidence="1">Uncharacterized protein</fullName>
    </submittedName>
</protein>
<proteinExistence type="predicted"/>
<dbReference type="EMBL" id="JAAATX020000004">
    <property type="protein sequence ID" value="MBU9697663.1"/>
    <property type="molecule type" value="Genomic_DNA"/>
</dbReference>